<dbReference type="AlphaFoldDB" id="A0A4Z1FSW8"/>
<keyword evidence="3" id="KW-1185">Reference proteome</keyword>
<dbReference type="Proteomes" id="UP000297910">
    <property type="component" value="Unassembled WGS sequence"/>
</dbReference>
<feature type="region of interest" description="Disordered" evidence="1">
    <location>
        <begin position="46"/>
        <end position="69"/>
    </location>
</feature>
<evidence type="ECO:0000313" key="3">
    <source>
        <dbReference type="Proteomes" id="UP000297910"/>
    </source>
</evidence>
<evidence type="ECO:0000256" key="1">
    <source>
        <dbReference type="SAM" id="MobiDB-lite"/>
    </source>
</evidence>
<accession>A0A4Z1FSW8</accession>
<proteinExistence type="predicted"/>
<organism evidence="2 3">
    <name type="scientific">Botrytis paeoniae</name>
    <dbReference type="NCBI Taxonomy" id="278948"/>
    <lineage>
        <taxon>Eukaryota</taxon>
        <taxon>Fungi</taxon>
        <taxon>Dikarya</taxon>
        <taxon>Ascomycota</taxon>
        <taxon>Pezizomycotina</taxon>
        <taxon>Leotiomycetes</taxon>
        <taxon>Helotiales</taxon>
        <taxon>Sclerotiniaceae</taxon>
        <taxon>Botrytis</taxon>
    </lineage>
</organism>
<gene>
    <name evidence="2" type="ORF">BPAE_0060g00260</name>
</gene>
<name>A0A4Z1FSW8_9HELO</name>
<evidence type="ECO:0000313" key="2">
    <source>
        <dbReference type="EMBL" id="TGO26410.1"/>
    </source>
</evidence>
<comment type="caution">
    <text evidence="2">The sequence shown here is derived from an EMBL/GenBank/DDBJ whole genome shotgun (WGS) entry which is preliminary data.</text>
</comment>
<dbReference type="EMBL" id="PQXI01000060">
    <property type="protein sequence ID" value="TGO26410.1"/>
    <property type="molecule type" value="Genomic_DNA"/>
</dbReference>
<protein>
    <submittedName>
        <fullName evidence="2">Uncharacterized protein</fullName>
    </submittedName>
</protein>
<reference evidence="2 3" key="1">
    <citation type="submission" date="2017-12" db="EMBL/GenBank/DDBJ databases">
        <title>Comparative genomics of Botrytis spp.</title>
        <authorList>
            <person name="Valero-Jimenez C.A."/>
            <person name="Tapia P."/>
            <person name="Veloso J."/>
            <person name="Silva-Moreno E."/>
            <person name="Staats M."/>
            <person name="Valdes J.H."/>
            <person name="Van Kan J.A.L."/>
        </authorList>
    </citation>
    <scope>NUCLEOTIDE SEQUENCE [LARGE SCALE GENOMIC DNA]</scope>
    <source>
        <strain evidence="2 3">Bp0003</strain>
    </source>
</reference>
<sequence length="116" mass="12816">MVSQSLIIKNLVQKLSAPHRLLCRTSGGYASALRFSTPSSHRLLRWPASPRDSSRRFPTPSSSFQHSADTADKHFIHGDEQGYSEVMKQNREPCRPALAGLVAAVPPFTEVPNAFI</sequence>